<dbReference type="EMBL" id="CP126056">
    <property type="protein sequence ID" value="WHX09552.1"/>
    <property type="molecule type" value="Genomic_DNA"/>
</dbReference>
<gene>
    <name evidence="1" type="ORF">QNN11_20125</name>
</gene>
<dbReference type="PANTHER" id="PTHR36848:SF2">
    <property type="entry name" value="SECRETED PROTEIN"/>
    <property type="match status" value="1"/>
</dbReference>
<evidence type="ECO:0000313" key="2">
    <source>
        <dbReference type="Proteomes" id="UP001177934"/>
    </source>
</evidence>
<evidence type="ECO:0000313" key="1">
    <source>
        <dbReference type="EMBL" id="WHX09552.1"/>
    </source>
</evidence>
<accession>A0AA95HKD7</accession>
<name>A0AA95HKD7_9BACT</name>
<dbReference type="PANTHER" id="PTHR36848">
    <property type="entry name" value="DNA-BINDING PROTEIN (PUTATIVE SECRETED PROTEIN)-RELATED"/>
    <property type="match status" value="1"/>
</dbReference>
<protein>
    <recommendedName>
        <fullName evidence="3">Glycoside hydrolase family 2</fullName>
    </recommendedName>
</protein>
<organism evidence="1 2">
    <name type="scientific">Phocaeicola dorei</name>
    <dbReference type="NCBI Taxonomy" id="357276"/>
    <lineage>
        <taxon>Bacteria</taxon>
        <taxon>Pseudomonadati</taxon>
        <taxon>Bacteroidota</taxon>
        <taxon>Bacteroidia</taxon>
        <taxon>Bacteroidales</taxon>
        <taxon>Bacteroidaceae</taxon>
        <taxon>Phocaeicola</taxon>
    </lineage>
</organism>
<evidence type="ECO:0008006" key="3">
    <source>
        <dbReference type="Google" id="ProtNLM"/>
    </source>
</evidence>
<dbReference type="InterPro" id="IPR053161">
    <property type="entry name" value="Ulvan_degrading_GH"/>
</dbReference>
<sequence length="295" mass="33557">MQKILLFIASLFYFNFLFSKNEIKSWQGIHETPLSRLEQQFAEPPVEFANHVIWGWEGKMDKKTICNDLDSIKKKGFRAVIFEAGYKLPFKYLSEEWFKAIRTGVVEAKKRDMKVWIIDEGKYPSGFAGGKFSQERPDLRMQALVIGDTIQIKRGEVMTNHKIAPEIISAVAVSTSGAPNRTVEINNGKISFNAGLDDWKILLVKSDFRTAVTRAVNNPNGGKDATNSLCDYLNPVAVQQFIDWTHKQYKKYLGKELGTTVLGFREMNPIMHIYLGLLPLSKHSKIQKGTIRLPI</sequence>
<reference evidence="1" key="1">
    <citation type="journal article" date="2023" name="Nat. Commun.">
        <title>Identification of a novel Human Milk Oligosaccharides utilization cluster in the infant gut commensal Bacteroides dorei.</title>
        <authorList>
            <person name="Kijner S."/>
            <person name="Ennis D."/>
            <person name="Shmorak S."/>
            <person name="Florentin A."/>
            <person name="Yassour M."/>
        </authorList>
    </citation>
    <scope>NUCLEOTIDE SEQUENCE</scope>
    <source>
        <strain evidence="1">2</strain>
    </source>
</reference>
<proteinExistence type="predicted"/>
<dbReference type="AlphaFoldDB" id="A0AA95HKD7"/>
<dbReference type="Proteomes" id="UP001177934">
    <property type="component" value="Chromosome"/>
</dbReference>